<proteinExistence type="predicted"/>
<dbReference type="Proteomes" id="UP001293254">
    <property type="component" value="Unassembled WGS sequence"/>
</dbReference>
<organism evidence="2 3">
    <name type="scientific">Sesamum alatum</name>
    <dbReference type="NCBI Taxonomy" id="300844"/>
    <lineage>
        <taxon>Eukaryota</taxon>
        <taxon>Viridiplantae</taxon>
        <taxon>Streptophyta</taxon>
        <taxon>Embryophyta</taxon>
        <taxon>Tracheophyta</taxon>
        <taxon>Spermatophyta</taxon>
        <taxon>Magnoliopsida</taxon>
        <taxon>eudicotyledons</taxon>
        <taxon>Gunneridae</taxon>
        <taxon>Pentapetalae</taxon>
        <taxon>asterids</taxon>
        <taxon>lamiids</taxon>
        <taxon>Lamiales</taxon>
        <taxon>Pedaliaceae</taxon>
        <taxon>Sesamum</taxon>
    </lineage>
</organism>
<comment type="caution">
    <text evidence="2">The sequence shown here is derived from an EMBL/GenBank/DDBJ whole genome shotgun (WGS) entry which is preliminary data.</text>
</comment>
<dbReference type="Pfam" id="PF00069">
    <property type="entry name" value="Pkinase"/>
    <property type="match status" value="1"/>
</dbReference>
<dbReference type="InterPro" id="IPR000719">
    <property type="entry name" value="Prot_kinase_dom"/>
</dbReference>
<dbReference type="Gene3D" id="1.10.510.10">
    <property type="entry name" value="Transferase(Phosphotransferase) domain 1"/>
    <property type="match status" value="1"/>
</dbReference>
<dbReference type="PROSITE" id="PS50011">
    <property type="entry name" value="PROTEIN_KINASE_DOM"/>
    <property type="match status" value="1"/>
</dbReference>
<dbReference type="PANTHER" id="PTHR45927">
    <property type="entry name" value="LYSM-DOMAIN RECEPTOR-LIKE KINASE-RELATED"/>
    <property type="match status" value="1"/>
</dbReference>
<reference evidence="2" key="2">
    <citation type="journal article" date="2024" name="Plant">
        <title>Genomic evolution and insights into agronomic trait innovations of Sesamum species.</title>
        <authorList>
            <person name="Miao H."/>
            <person name="Wang L."/>
            <person name="Qu L."/>
            <person name="Liu H."/>
            <person name="Sun Y."/>
            <person name="Le M."/>
            <person name="Wang Q."/>
            <person name="Wei S."/>
            <person name="Zheng Y."/>
            <person name="Lin W."/>
            <person name="Duan Y."/>
            <person name="Cao H."/>
            <person name="Xiong S."/>
            <person name="Wang X."/>
            <person name="Wei L."/>
            <person name="Li C."/>
            <person name="Ma Q."/>
            <person name="Ju M."/>
            <person name="Zhao R."/>
            <person name="Li G."/>
            <person name="Mu C."/>
            <person name="Tian Q."/>
            <person name="Mei H."/>
            <person name="Zhang T."/>
            <person name="Gao T."/>
            <person name="Zhang H."/>
        </authorList>
    </citation>
    <scope>NUCLEOTIDE SEQUENCE</scope>
    <source>
        <strain evidence="2">3651</strain>
    </source>
</reference>
<dbReference type="InterPro" id="IPR052611">
    <property type="entry name" value="Plant_RLK_LysM"/>
</dbReference>
<dbReference type="SUPFAM" id="SSF56112">
    <property type="entry name" value="Protein kinase-like (PK-like)"/>
    <property type="match status" value="1"/>
</dbReference>
<reference evidence="2" key="1">
    <citation type="submission" date="2020-06" db="EMBL/GenBank/DDBJ databases">
        <authorList>
            <person name="Li T."/>
            <person name="Hu X."/>
            <person name="Zhang T."/>
            <person name="Song X."/>
            <person name="Zhang H."/>
            <person name="Dai N."/>
            <person name="Sheng W."/>
            <person name="Hou X."/>
            <person name="Wei L."/>
        </authorList>
    </citation>
    <scope>NUCLEOTIDE SEQUENCE</scope>
    <source>
        <strain evidence="2">3651</strain>
        <tissue evidence="2">Leaf</tissue>
    </source>
</reference>
<name>A0AAE1YEQ0_9LAMI</name>
<keyword evidence="3" id="KW-1185">Reference proteome</keyword>
<dbReference type="GO" id="GO:0004672">
    <property type="term" value="F:protein kinase activity"/>
    <property type="evidence" value="ECO:0007669"/>
    <property type="project" value="InterPro"/>
</dbReference>
<protein>
    <submittedName>
        <fullName evidence="2">Protein LYK5</fullName>
    </submittedName>
</protein>
<dbReference type="InterPro" id="IPR011009">
    <property type="entry name" value="Kinase-like_dom_sf"/>
</dbReference>
<evidence type="ECO:0000313" key="2">
    <source>
        <dbReference type="EMBL" id="KAK4428233.1"/>
    </source>
</evidence>
<gene>
    <name evidence="2" type="ORF">Salat_1122900</name>
</gene>
<dbReference type="GO" id="GO:0005524">
    <property type="term" value="F:ATP binding"/>
    <property type="evidence" value="ECO:0007669"/>
    <property type="project" value="InterPro"/>
</dbReference>
<sequence>MPSLCLHHPFPLPYFPPSRLPARTTFQIPGSSPCDLVLLLSASPPPRVSLLPPKLGQSGDAVRPFSNWFVSSEGVRSVTETLTVYKFEDGITYLVYEYAKKGSLSEWLCPAKDSRVQVAYDVADALNYLHNFTNPPYIHKNLKSNNILLDGNLRRKANFRLARILDLDDQTVMTSYVVGTYGYIVPKYIENGLVTLNLMFLHLGCIHGVLGGENVRENLHVLMDSWLGEEYPLERAY</sequence>
<dbReference type="EMBL" id="JACGWO010000004">
    <property type="protein sequence ID" value="KAK4428233.1"/>
    <property type="molecule type" value="Genomic_DNA"/>
</dbReference>
<dbReference type="PANTHER" id="PTHR45927:SF6">
    <property type="entry name" value="PROTEIN LYK5"/>
    <property type="match status" value="1"/>
</dbReference>
<feature type="domain" description="Protein kinase" evidence="1">
    <location>
        <begin position="1"/>
        <end position="237"/>
    </location>
</feature>
<evidence type="ECO:0000313" key="3">
    <source>
        <dbReference type="Proteomes" id="UP001293254"/>
    </source>
</evidence>
<evidence type="ECO:0000259" key="1">
    <source>
        <dbReference type="PROSITE" id="PS50011"/>
    </source>
</evidence>
<accession>A0AAE1YEQ0</accession>
<dbReference type="AlphaFoldDB" id="A0AAE1YEQ0"/>